<accession>A0A840KC12</accession>
<comment type="caution">
    <text evidence="1">The sequence shown here is derived from an EMBL/GenBank/DDBJ whole genome shotgun (WGS) entry which is preliminary data.</text>
</comment>
<dbReference type="RefSeq" id="WP_184188650.1">
    <property type="nucleotide sequence ID" value="NZ_JACHLE010000002.1"/>
</dbReference>
<proteinExistence type="predicted"/>
<gene>
    <name evidence="1" type="ORF">HNP38_002032</name>
</gene>
<evidence type="ECO:0000313" key="1">
    <source>
        <dbReference type="EMBL" id="MBB4806736.1"/>
    </source>
</evidence>
<dbReference type="Proteomes" id="UP000592180">
    <property type="component" value="Unassembled WGS sequence"/>
</dbReference>
<protein>
    <recommendedName>
        <fullName evidence="3">Immunity protein 35 of polymorphic toxin system</fullName>
    </recommendedName>
</protein>
<organism evidence="1 2">
    <name type="scientific">Chryseobacterium defluvii</name>
    <dbReference type="NCBI Taxonomy" id="160396"/>
    <lineage>
        <taxon>Bacteria</taxon>
        <taxon>Pseudomonadati</taxon>
        <taxon>Bacteroidota</taxon>
        <taxon>Flavobacteriia</taxon>
        <taxon>Flavobacteriales</taxon>
        <taxon>Weeksellaceae</taxon>
        <taxon>Chryseobacterium group</taxon>
        <taxon>Chryseobacterium</taxon>
    </lineage>
</organism>
<sequence>MLSEKELINIAIDYIKTFEKEIGRELIIPKELMIKKNYGIYFIYHSKIYYETKDWKYKLIGNAPFLVENKMGKIIEFGTSRSLDHYIQEYEASRYP</sequence>
<reference evidence="1 2" key="1">
    <citation type="submission" date="2020-08" db="EMBL/GenBank/DDBJ databases">
        <title>Functional genomics of gut bacteria from endangered species of beetles.</title>
        <authorList>
            <person name="Carlos-Shanley C."/>
        </authorList>
    </citation>
    <scope>NUCLEOTIDE SEQUENCE [LARGE SCALE GENOMIC DNA]</scope>
    <source>
        <strain evidence="1 2">S00151</strain>
    </source>
</reference>
<evidence type="ECO:0008006" key="3">
    <source>
        <dbReference type="Google" id="ProtNLM"/>
    </source>
</evidence>
<name>A0A840KC12_9FLAO</name>
<dbReference type="EMBL" id="JACHLE010000002">
    <property type="protein sequence ID" value="MBB4806736.1"/>
    <property type="molecule type" value="Genomic_DNA"/>
</dbReference>
<dbReference type="AlphaFoldDB" id="A0A840KC12"/>
<keyword evidence="2" id="KW-1185">Reference proteome</keyword>
<evidence type="ECO:0000313" key="2">
    <source>
        <dbReference type="Proteomes" id="UP000592180"/>
    </source>
</evidence>